<proteinExistence type="predicted"/>
<evidence type="ECO:0000313" key="1">
    <source>
        <dbReference type="EMBL" id="PZQ11538.1"/>
    </source>
</evidence>
<dbReference type="Proteomes" id="UP000249046">
    <property type="component" value="Unassembled WGS sequence"/>
</dbReference>
<dbReference type="PANTHER" id="PTHR31270">
    <property type="entry name" value="GLUTAMINYL-PEPTIDE CYCLOTRANSFERASE"/>
    <property type="match status" value="1"/>
</dbReference>
<dbReference type="EMBL" id="QFPO01000016">
    <property type="protein sequence ID" value="PZQ11538.1"/>
    <property type="molecule type" value="Genomic_DNA"/>
</dbReference>
<accession>A0A2W5K7Y6</accession>
<evidence type="ECO:0000313" key="2">
    <source>
        <dbReference type="Proteomes" id="UP000249046"/>
    </source>
</evidence>
<name>A0A2W5K7Y6_9GAMM</name>
<dbReference type="InterPro" id="IPR011044">
    <property type="entry name" value="Quino_amine_DH_bsu"/>
</dbReference>
<dbReference type="AlphaFoldDB" id="A0A2W5K7Y6"/>
<keyword evidence="1" id="KW-0808">Transferase</keyword>
<comment type="caution">
    <text evidence="1">The sequence shown here is derived from an EMBL/GenBank/DDBJ whole genome shotgun (WGS) entry which is preliminary data.</text>
</comment>
<sequence length="250" mass="28135">MFAAPAGAQLLMPAKPVPPPIYDVHVVKTYPHDREAFTQGLVFRDGHLYESTGLNGRSSVRKVDLETGRVLKQRSVDPAHFAEGLTDWKDSLIQLTWRTQTGFVYGLGDFEQRRTFRYDGEGWGLTHDGKRLIMSDGTSALRFFDPETLKETGRIDVNVNGRPLNGLNELEYVKGQVLANVWPTDHIVMIDPATGAVTGQMEVIGLLTEADRKQPVDVLNGIAYDAKGDRLFITGKWWPKLFEVRLERRP</sequence>
<dbReference type="InterPro" id="IPR015943">
    <property type="entry name" value="WD40/YVTN_repeat-like_dom_sf"/>
</dbReference>
<dbReference type="SUPFAM" id="SSF50969">
    <property type="entry name" value="YVTN repeat-like/Quinoprotein amine dehydrogenase"/>
    <property type="match status" value="1"/>
</dbReference>
<reference evidence="1 2" key="1">
    <citation type="submission" date="2017-08" db="EMBL/GenBank/DDBJ databases">
        <title>Infants hospitalized years apart are colonized by the same room-sourced microbial strains.</title>
        <authorList>
            <person name="Brooks B."/>
            <person name="Olm M.R."/>
            <person name="Firek B.A."/>
            <person name="Baker R."/>
            <person name="Thomas B.C."/>
            <person name="Morowitz M.J."/>
            <person name="Banfield J.F."/>
        </authorList>
    </citation>
    <scope>NUCLEOTIDE SEQUENCE [LARGE SCALE GENOMIC DNA]</scope>
    <source>
        <strain evidence="1">S2_005_003_R2_42</strain>
    </source>
</reference>
<dbReference type="PANTHER" id="PTHR31270:SF1">
    <property type="entry name" value="GLUTAMINYL-PEPTIDE CYCLOTRANSFERASE"/>
    <property type="match status" value="1"/>
</dbReference>
<organism evidence="1 2">
    <name type="scientific">Rhodanobacter denitrificans</name>
    <dbReference type="NCBI Taxonomy" id="666685"/>
    <lineage>
        <taxon>Bacteria</taxon>
        <taxon>Pseudomonadati</taxon>
        <taxon>Pseudomonadota</taxon>
        <taxon>Gammaproteobacteria</taxon>
        <taxon>Lysobacterales</taxon>
        <taxon>Rhodanobacteraceae</taxon>
        <taxon>Rhodanobacter</taxon>
    </lineage>
</organism>
<dbReference type="Pfam" id="PF05096">
    <property type="entry name" value="Glu_cyclase_2"/>
    <property type="match status" value="1"/>
</dbReference>
<dbReference type="Gene3D" id="2.130.10.10">
    <property type="entry name" value="YVTN repeat-like/Quinoprotein amine dehydrogenase"/>
    <property type="match status" value="1"/>
</dbReference>
<protein>
    <submittedName>
        <fullName evidence="1">Glutamine cyclotransferase</fullName>
    </submittedName>
</protein>
<gene>
    <name evidence="1" type="ORF">DI564_14645</name>
</gene>
<dbReference type="InterPro" id="IPR007788">
    <property type="entry name" value="QCT"/>
</dbReference>
<dbReference type="GO" id="GO:0016603">
    <property type="term" value="F:glutaminyl-peptide cyclotransferase activity"/>
    <property type="evidence" value="ECO:0007669"/>
    <property type="project" value="InterPro"/>
</dbReference>